<proteinExistence type="predicted"/>
<feature type="transmembrane region" description="Helical" evidence="8">
    <location>
        <begin position="219"/>
        <end position="245"/>
    </location>
</feature>
<organism evidence="10 11">
    <name type="scientific">candidate division LCP-89 bacterium B3_LCP</name>
    <dbReference type="NCBI Taxonomy" id="2012998"/>
    <lineage>
        <taxon>Bacteria</taxon>
        <taxon>Pseudomonadati</taxon>
        <taxon>Bacteria division LCP-89</taxon>
    </lineage>
</organism>
<comment type="caution">
    <text evidence="10">The sequence shown here is derived from an EMBL/GenBank/DDBJ whole genome shotgun (WGS) entry which is preliminary data.</text>
</comment>
<evidence type="ECO:0000313" key="11">
    <source>
        <dbReference type="Proteomes" id="UP000319619"/>
    </source>
</evidence>
<keyword evidence="4" id="KW-0808">Transferase</keyword>
<keyword evidence="6 8" id="KW-1133">Transmembrane helix</keyword>
<dbReference type="GO" id="GO:0005886">
    <property type="term" value="C:plasma membrane"/>
    <property type="evidence" value="ECO:0007669"/>
    <property type="project" value="UniProtKB-SubCell"/>
</dbReference>
<feature type="transmembrane region" description="Helical" evidence="8">
    <location>
        <begin position="277"/>
        <end position="297"/>
    </location>
</feature>
<evidence type="ECO:0000313" key="10">
    <source>
        <dbReference type="EMBL" id="TKJ38590.1"/>
    </source>
</evidence>
<keyword evidence="3" id="KW-0328">Glycosyltransferase</keyword>
<evidence type="ECO:0000256" key="4">
    <source>
        <dbReference type="ARBA" id="ARBA00022679"/>
    </source>
</evidence>
<sequence>MQRFAKILIIVGGIFLIGGLLMPILAFDPIKLQGVLTSDGHFDSIAYFVFSELQNGLILAGITLIILAILFLLCQREIIKLFSWPQLYFLLLVLAIQFILGLIYITAASYIPDGDYDWYHRQASNISKGLGVITILGEPTAFWGVGYPLLLSIFYKIFGADPFVAKVLNLFLFGGITLFSFLVAEKLFGGHLARRATLIMAFLPSAIFYAITPTSEAPLTLCTIIILYLTLRKSSIINSLLIGILLGYANLVRAVLIFFPVIIGIFVYLRDGKLKPALLHILLIFTVAEVVMLPWQVRNYKVFDSFVLSSTNSGYNVYMGNNPGATGGVNPPGRYISSEDRLKMTSMNEVERDKYFYKMGIQYMLSNPGHVLILSLKKVIHLFIKDSKCVTYAFNEQFEQFNPAILMSLLLITEGYYYSLGIAFLIGFFFLMKYKSIRERIWIIIGTILYFILIYLPFTAEGRYHMPLLPLFAIVACLPKFIDKQNEVKQIA</sequence>
<dbReference type="GO" id="GO:0009103">
    <property type="term" value="P:lipopolysaccharide biosynthetic process"/>
    <property type="evidence" value="ECO:0007669"/>
    <property type="project" value="UniProtKB-ARBA"/>
</dbReference>
<evidence type="ECO:0000256" key="2">
    <source>
        <dbReference type="ARBA" id="ARBA00022475"/>
    </source>
</evidence>
<evidence type="ECO:0000256" key="5">
    <source>
        <dbReference type="ARBA" id="ARBA00022692"/>
    </source>
</evidence>
<feature type="transmembrane region" description="Helical" evidence="8">
    <location>
        <begin position="167"/>
        <end position="184"/>
    </location>
</feature>
<keyword evidence="2" id="KW-1003">Cell membrane</keyword>
<comment type="subcellular location">
    <subcellularLocation>
        <location evidence="1">Cell membrane</location>
        <topology evidence="1">Multi-pass membrane protein</topology>
    </subcellularLocation>
</comment>
<dbReference type="EMBL" id="NJBN01000009">
    <property type="protein sequence ID" value="TKJ38590.1"/>
    <property type="molecule type" value="Genomic_DNA"/>
</dbReference>
<protein>
    <recommendedName>
        <fullName evidence="9">Glycosyltransferase RgtA/B/C/D-like domain-containing protein</fullName>
    </recommendedName>
</protein>
<feature type="transmembrane region" description="Helical" evidence="8">
    <location>
        <begin position="87"/>
        <end position="111"/>
    </location>
</feature>
<reference evidence="10 11" key="1">
    <citation type="submission" date="2017-06" db="EMBL/GenBank/DDBJ databases">
        <title>Novel microbial phyla capable of carbon fixation and sulfur reduction in deep-sea sediments.</title>
        <authorList>
            <person name="Huang J."/>
            <person name="Baker B."/>
            <person name="Wang Y."/>
        </authorList>
    </citation>
    <scope>NUCLEOTIDE SEQUENCE [LARGE SCALE GENOMIC DNA]</scope>
    <source>
        <strain evidence="10">B3_LCP</strain>
    </source>
</reference>
<keyword evidence="5 8" id="KW-0812">Transmembrane</keyword>
<dbReference type="Proteomes" id="UP000319619">
    <property type="component" value="Unassembled WGS sequence"/>
</dbReference>
<evidence type="ECO:0000256" key="7">
    <source>
        <dbReference type="ARBA" id="ARBA00023136"/>
    </source>
</evidence>
<dbReference type="GO" id="GO:0016763">
    <property type="term" value="F:pentosyltransferase activity"/>
    <property type="evidence" value="ECO:0007669"/>
    <property type="project" value="TreeGrafter"/>
</dbReference>
<evidence type="ECO:0000256" key="3">
    <source>
        <dbReference type="ARBA" id="ARBA00022676"/>
    </source>
</evidence>
<dbReference type="InterPro" id="IPR050297">
    <property type="entry name" value="LipidA_mod_glycosyltrf_83"/>
</dbReference>
<dbReference type="PANTHER" id="PTHR33908">
    <property type="entry name" value="MANNOSYLTRANSFERASE YKCB-RELATED"/>
    <property type="match status" value="1"/>
</dbReference>
<feature type="transmembrane region" description="Helical" evidence="8">
    <location>
        <begin position="441"/>
        <end position="458"/>
    </location>
</feature>
<evidence type="ECO:0000256" key="6">
    <source>
        <dbReference type="ARBA" id="ARBA00022989"/>
    </source>
</evidence>
<evidence type="ECO:0000259" key="9">
    <source>
        <dbReference type="Pfam" id="PF13231"/>
    </source>
</evidence>
<name>A0A532UUH4_UNCL8</name>
<feature type="transmembrane region" description="Helical" evidence="8">
    <location>
        <begin position="131"/>
        <end position="155"/>
    </location>
</feature>
<feature type="domain" description="Glycosyltransferase RgtA/B/C/D-like" evidence="9">
    <location>
        <begin position="147"/>
        <end position="295"/>
    </location>
</feature>
<keyword evidence="7 8" id="KW-0472">Membrane</keyword>
<dbReference type="AlphaFoldDB" id="A0A532UUH4"/>
<evidence type="ECO:0000256" key="1">
    <source>
        <dbReference type="ARBA" id="ARBA00004651"/>
    </source>
</evidence>
<gene>
    <name evidence="10" type="ORF">CEE37_12570</name>
</gene>
<feature type="transmembrane region" description="Helical" evidence="8">
    <location>
        <begin position="7"/>
        <end position="27"/>
    </location>
</feature>
<evidence type="ECO:0000256" key="8">
    <source>
        <dbReference type="SAM" id="Phobius"/>
    </source>
</evidence>
<feature type="transmembrane region" description="Helical" evidence="8">
    <location>
        <begin position="251"/>
        <end position="270"/>
    </location>
</feature>
<feature type="transmembrane region" description="Helical" evidence="8">
    <location>
        <begin position="416"/>
        <end position="434"/>
    </location>
</feature>
<accession>A0A532UUH4</accession>
<dbReference type="Pfam" id="PF13231">
    <property type="entry name" value="PMT_2"/>
    <property type="match status" value="1"/>
</dbReference>
<dbReference type="InterPro" id="IPR038731">
    <property type="entry name" value="RgtA/B/C-like"/>
</dbReference>
<dbReference type="PANTHER" id="PTHR33908:SF11">
    <property type="entry name" value="MEMBRANE PROTEIN"/>
    <property type="match status" value="1"/>
</dbReference>
<feature type="transmembrane region" description="Helical" evidence="8">
    <location>
        <begin position="57"/>
        <end position="75"/>
    </location>
</feature>